<feature type="compositionally biased region" description="Low complexity" evidence="1">
    <location>
        <begin position="30"/>
        <end position="79"/>
    </location>
</feature>
<feature type="region of interest" description="Disordered" evidence="1">
    <location>
        <begin position="18"/>
        <end position="92"/>
    </location>
</feature>
<dbReference type="AlphaFoldDB" id="A0A5B1M7V1"/>
<reference evidence="2 3" key="1">
    <citation type="submission" date="2019-09" db="EMBL/GenBank/DDBJ databases">
        <title>Nocardioides panacisoli sp. nov., isolated from the soil of a ginseng field.</title>
        <authorList>
            <person name="Cho C."/>
        </authorList>
    </citation>
    <scope>NUCLEOTIDE SEQUENCE [LARGE SCALE GENOMIC DNA]</scope>
    <source>
        <strain evidence="2 3">BN140041</strain>
    </source>
</reference>
<dbReference type="Proteomes" id="UP000324351">
    <property type="component" value="Unassembled WGS sequence"/>
</dbReference>
<organism evidence="2 3">
    <name type="scientific">Nocardioides antri</name>
    <dbReference type="NCBI Taxonomy" id="2607659"/>
    <lineage>
        <taxon>Bacteria</taxon>
        <taxon>Bacillati</taxon>
        <taxon>Actinomycetota</taxon>
        <taxon>Actinomycetes</taxon>
        <taxon>Propionibacteriales</taxon>
        <taxon>Nocardioidaceae</taxon>
        <taxon>Nocardioides</taxon>
    </lineage>
</organism>
<evidence type="ECO:0000313" key="2">
    <source>
        <dbReference type="EMBL" id="KAA1429092.1"/>
    </source>
</evidence>
<evidence type="ECO:0000313" key="3">
    <source>
        <dbReference type="Proteomes" id="UP000324351"/>
    </source>
</evidence>
<keyword evidence="3" id="KW-1185">Reference proteome</keyword>
<accession>A0A5B1M7V1</accession>
<dbReference type="RefSeq" id="WP_149748714.1">
    <property type="nucleotide sequence ID" value="NZ_VUJW01000001.1"/>
</dbReference>
<evidence type="ECO:0000256" key="1">
    <source>
        <dbReference type="SAM" id="MobiDB-lite"/>
    </source>
</evidence>
<gene>
    <name evidence="2" type="ORF">F0U47_02510</name>
</gene>
<name>A0A5B1M7V1_9ACTN</name>
<sequence length="224" mass="23150">MRFIGTTSLLIALTVLTGCGSDGDDAEEVPTITTRPSATASSTATPSQEPPSSTTTTTSPSEPTTQTSQPSSPPTETGPSPEPPTDDPVGPTTYQAALARIDARGDGTTRLGRFSTPDDVIYCLLDDPVIGPACELRRGFVKDPDVCGGAAEGVGRIETYQGRARPVCNTDTIREPGAEEVAGDGVVITSGAQVECLVEAVGVTCVDRGPETGFFLAPGEYHTF</sequence>
<dbReference type="PROSITE" id="PS51257">
    <property type="entry name" value="PROKAR_LIPOPROTEIN"/>
    <property type="match status" value="1"/>
</dbReference>
<dbReference type="EMBL" id="VUJW01000001">
    <property type="protein sequence ID" value="KAA1429092.1"/>
    <property type="molecule type" value="Genomic_DNA"/>
</dbReference>
<proteinExistence type="predicted"/>
<comment type="caution">
    <text evidence="2">The sequence shown here is derived from an EMBL/GenBank/DDBJ whole genome shotgun (WGS) entry which is preliminary data.</text>
</comment>
<protein>
    <submittedName>
        <fullName evidence="2">Uncharacterized protein</fullName>
    </submittedName>
</protein>
<reference evidence="2 3" key="2">
    <citation type="submission" date="2019-09" db="EMBL/GenBank/DDBJ databases">
        <authorList>
            <person name="Jin C."/>
        </authorList>
    </citation>
    <scope>NUCLEOTIDE SEQUENCE [LARGE SCALE GENOMIC DNA]</scope>
    <source>
        <strain evidence="2 3">BN140041</strain>
    </source>
</reference>